<keyword evidence="1" id="KW-0812">Transmembrane</keyword>
<evidence type="ECO:0000313" key="2">
    <source>
        <dbReference type="EMBL" id="KAB8070487.1"/>
    </source>
</evidence>
<keyword evidence="1" id="KW-0472">Membrane</keyword>
<keyword evidence="1" id="KW-1133">Transmembrane helix</keyword>
<keyword evidence="3" id="KW-1185">Reference proteome</keyword>
<dbReference type="Proteomes" id="UP000326565">
    <property type="component" value="Unassembled WGS sequence"/>
</dbReference>
<accession>A0A5N5WS11</accession>
<gene>
    <name evidence="2" type="ORF">BDV29DRAFT_33186</name>
</gene>
<feature type="transmembrane region" description="Helical" evidence="1">
    <location>
        <begin position="12"/>
        <end position="33"/>
    </location>
</feature>
<reference evidence="2 3" key="1">
    <citation type="submission" date="2019-04" db="EMBL/GenBank/DDBJ databases">
        <title>Friends and foes A comparative genomics study of 23 Aspergillus species from section Flavi.</title>
        <authorList>
            <consortium name="DOE Joint Genome Institute"/>
            <person name="Kjaerbolling I."/>
            <person name="Vesth T."/>
            <person name="Frisvad J.C."/>
            <person name="Nybo J.L."/>
            <person name="Theobald S."/>
            <person name="Kildgaard S."/>
            <person name="Isbrandt T."/>
            <person name="Kuo A."/>
            <person name="Sato A."/>
            <person name="Lyhne E.K."/>
            <person name="Kogle M.E."/>
            <person name="Wiebenga A."/>
            <person name="Kun R.S."/>
            <person name="Lubbers R.J."/>
            <person name="Makela M.R."/>
            <person name="Barry K."/>
            <person name="Chovatia M."/>
            <person name="Clum A."/>
            <person name="Daum C."/>
            <person name="Haridas S."/>
            <person name="He G."/>
            <person name="LaButti K."/>
            <person name="Lipzen A."/>
            <person name="Mondo S."/>
            <person name="Riley R."/>
            <person name="Salamov A."/>
            <person name="Simmons B.A."/>
            <person name="Magnuson J.K."/>
            <person name="Henrissat B."/>
            <person name="Mortensen U.H."/>
            <person name="Larsen T.O."/>
            <person name="Devries R.P."/>
            <person name="Grigoriev I.V."/>
            <person name="Machida M."/>
            <person name="Baker S.E."/>
            <person name="Andersen M.R."/>
        </authorList>
    </citation>
    <scope>NUCLEOTIDE SEQUENCE [LARGE SCALE GENOMIC DNA]</scope>
    <source>
        <strain evidence="2 3">CBS 151.66</strain>
    </source>
</reference>
<protein>
    <submittedName>
        <fullName evidence="2">Uncharacterized protein</fullName>
    </submittedName>
</protein>
<dbReference type="EMBL" id="ML732300">
    <property type="protein sequence ID" value="KAB8070487.1"/>
    <property type="molecule type" value="Genomic_DNA"/>
</dbReference>
<organism evidence="2 3">
    <name type="scientific">Aspergillus leporis</name>
    <dbReference type="NCBI Taxonomy" id="41062"/>
    <lineage>
        <taxon>Eukaryota</taxon>
        <taxon>Fungi</taxon>
        <taxon>Dikarya</taxon>
        <taxon>Ascomycota</taxon>
        <taxon>Pezizomycotina</taxon>
        <taxon>Eurotiomycetes</taxon>
        <taxon>Eurotiomycetidae</taxon>
        <taxon>Eurotiales</taxon>
        <taxon>Aspergillaceae</taxon>
        <taxon>Aspergillus</taxon>
        <taxon>Aspergillus subgen. Circumdati</taxon>
    </lineage>
</organism>
<sequence>MVNPEENMKYRHAAFLSSNALLFVPFSLVPILVDRLNEDHDKSNRNKEQYKS</sequence>
<name>A0A5N5WS11_9EURO</name>
<evidence type="ECO:0000256" key="1">
    <source>
        <dbReference type="SAM" id="Phobius"/>
    </source>
</evidence>
<proteinExistence type="predicted"/>
<evidence type="ECO:0000313" key="3">
    <source>
        <dbReference type="Proteomes" id="UP000326565"/>
    </source>
</evidence>
<dbReference type="AlphaFoldDB" id="A0A5N5WS11"/>